<dbReference type="EMBL" id="QTSX02005713">
    <property type="protein sequence ID" value="KAJ9058642.1"/>
    <property type="molecule type" value="Genomic_DNA"/>
</dbReference>
<evidence type="ECO:0000313" key="2">
    <source>
        <dbReference type="Proteomes" id="UP001165960"/>
    </source>
</evidence>
<gene>
    <name evidence="1" type="ORF">DSO57_1010216</name>
</gene>
<protein>
    <submittedName>
        <fullName evidence="1">Uncharacterized protein</fullName>
    </submittedName>
</protein>
<reference evidence="1" key="1">
    <citation type="submission" date="2022-04" db="EMBL/GenBank/DDBJ databases">
        <title>Genome of the entomopathogenic fungus Entomophthora muscae.</title>
        <authorList>
            <person name="Elya C."/>
            <person name="Lovett B.R."/>
            <person name="Lee E."/>
            <person name="Macias A.M."/>
            <person name="Hajek A.E."/>
            <person name="De Bivort B.L."/>
            <person name="Kasson M.T."/>
            <person name="De Fine Licht H.H."/>
            <person name="Stajich J.E."/>
        </authorList>
    </citation>
    <scope>NUCLEOTIDE SEQUENCE</scope>
    <source>
        <strain evidence="1">Berkeley</strain>
    </source>
</reference>
<accession>A0ACC2S8C8</accession>
<keyword evidence="2" id="KW-1185">Reference proteome</keyword>
<sequence>MPLSQISVVLIDNSSPLETQAREQESNPVPGFLQAARPVGRETACPRFSGIEPLQANTKNDGPGGKTGQTKGIISPNGRPINATNGGTEAATISFMNLKSTPVANQELS</sequence>
<organism evidence="1 2">
    <name type="scientific">Entomophthora muscae</name>
    <dbReference type="NCBI Taxonomy" id="34485"/>
    <lineage>
        <taxon>Eukaryota</taxon>
        <taxon>Fungi</taxon>
        <taxon>Fungi incertae sedis</taxon>
        <taxon>Zoopagomycota</taxon>
        <taxon>Entomophthoromycotina</taxon>
        <taxon>Entomophthoromycetes</taxon>
        <taxon>Entomophthorales</taxon>
        <taxon>Entomophthoraceae</taxon>
        <taxon>Entomophthora</taxon>
    </lineage>
</organism>
<proteinExistence type="predicted"/>
<dbReference type="Proteomes" id="UP001165960">
    <property type="component" value="Unassembled WGS sequence"/>
</dbReference>
<name>A0ACC2S8C8_9FUNG</name>
<comment type="caution">
    <text evidence="1">The sequence shown here is derived from an EMBL/GenBank/DDBJ whole genome shotgun (WGS) entry which is preliminary data.</text>
</comment>
<evidence type="ECO:0000313" key="1">
    <source>
        <dbReference type="EMBL" id="KAJ9058642.1"/>
    </source>
</evidence>